<reference evidence="1 2" key="1">
    <citation type="submission" date="2019-07" db="EMBL/GenBank/DDBJ databases">
        <title>Whole genome shotgun sequence of Cyclobacterium qasimii NBRC 106168.</title>
        <authorList>
            <person name="Hosoyama A."/>
            <person name="Uohara A."/>
            <person name="Ohji S."/>
            <person name="Ichikawa N."/>
        </authorList>
    </citation>
    <scope>NUCLEOTIDE SEQUENCE [LARGE SCALE GENOMIC DNA]</scope>
    <source>
        <strain evidence="1 2">NBRC 106168</strain>
    </source>
</reference>
<accession>A0A512CG25</accession>
<dbReference type="InterPro" id="IPR011990">
    <property type="entry name" value="TPR-like_helical_dom_sf"/>
</dbReference>
<name>A0A512CG25_9BACT</name>
<organism evidence="1 2">
    <name type="scientific">Cyclobacterium qasimii</name>
    <dbReference type="NCBI Taxonomy" id="1350429"/>
    <lineage>
        <taxon>Bacteria</taxon>
        <taxon>Pseudomonadati</taxon>
        <taxon>Bacteroidota</taxon>
        <taxon>Cytophagia</taxon>
        <taxon>Cytophagales</taxon>
        <taxon>Cyclobacteriaceae</taxon>
        <taxon>Cyclobacterium</taxon>
    </lineage>
</organism>
<keyword evidence="2" id="KW-1185">Reference proteome</keyword>
<proteinExistence type="predicted"/>
<gene>
    <name evidence="1" type="ORF">CQA01_37010</name>
</gene>
<comment type="caution">
    <text evidence="1">The sequence shown here is derived from an EMBL/GenBank/DDBJ whole genome shotgun (WGS) entry which is preliminary data.</text>
</comment>
<protein>
    <recommendedName>
        <fullName evidence="3">Tetratricopeptide repeat protein</fullName>
    </recommendedName>
</protein>
<sequence>MKYFLAVVLLPLFGLSGFSQNLYDFENSAAFANYLRQTNQFDLAIPEYERLVFMKPGDLSLQKNLLAVYWEADLWDVGINRASSLYPNENQLPGELAFEYLALLFKNQQFNKAIDFSENNTNLKESERFFYSGTTYAINYEWKPAYEAYSHLEGSNFQSAQEYITITRQALDEKRKSPGLAAVMSTIVPGSGKLYTGDWKDGLVALLFVGSTAWQAQRAFQRQGVKSVRGWIFGSISLGFHVGNIFGSHKSAKLINLKKDEFHQNKIEHLFYSNF</sequence>
<evidence type="ECO:0000313" key="1">
    <source>
        <dbReference type="EMBL" id="GEO23167.1"/>
    </source>
</evidence>
<dbReference type="EMBL" id="BJYV01000021">
    <property type="protein sequence ID" value="GEO23167.1"/>
    <property type="molecule type" value="Genomic_DNA"/>
</dbReference>
<evidence type="ECO:0008006" key="3">
    <source>
        <dbReference type="Google" id="ProtNLM"/>
    </source>
</evidence>
<evidence type="ECO:0000313" key="2">
    <source>
        <dbReference type="Proteomes" id="UP000321301"/>
    </source>
</evidence>
<dbReference type="AlphaFoldDB" id="A0A512CG25"/>
<dbReference type="Proteomes" id="UP000321301">
    <property type="component" value="Unassembled WGS sequence"/>
</dbReference>
<dbReference type="RefSeq" id="WP_146948320.1">
    <property type="nucleotide sequence ID" value="NZ_BJYV01000021.1"/>
</dbReference>
<dbReference type="SUPFAM" id="SSF48452">
    <property type="entry name" value="TPR-like"/>
    <property type="match status" value="1"/>
</dbReference>